<sequence>MRKEEEKLSF</sequence>
<accession>A0A2P2PUN4</accession>
<dbReference type="EMBL" id="GGEC01077973">
    <property type="protein sequence ID" value="MBX58457.1"/>
    <property type="molecule type" value="Transcribed_RNA"/>
</dbReference>
<organism evidence="1">
    <name type="scientific">Rhizophora mucronata</name>
    <name type="common">Asiatic mangrove</name>
    <dbReference type="NCBI Taxonomy" id="61149"/>
    <lineage>
        <taxon>Eukaryota</taxon>
        <taxon>Viridiplantae</taxon>
        <taxon>Streptophyta</taxon>
        <taxon>Embryophyta</taxon>
        <taxon>Tracheophyta</taxon>
        <taxon>Spermatophyta</taxon>
        <taxon>Magnoliopsida</taxon>
        <taxon>eudicotyledons</taxon>
        <taxon>Gunneridae</taxon>
        <taxon>Pentapetalae</taxon>
        <taxon>rosids</taxon>
        <taxon>fabids</taxon>
        <taxon>Malpighiales</taxon>
        <taxon>Rhizophoraceae</taxon>
        <taxon>Rhizophora</taxon>
    </lineage>
</organism>
<protein>
    <submittedName>
        <fullName evidence="1">Uncharacterized protein</fullName>
    </submittedName>
</protein>
<proteinExistence type="predicted"/>
<name>A0A2P2PUN4_RHIMU</name>
<evidence type="ECO:0000313" key="1">
    <source>
        <dbReference type="EMBL" id="MBX58457.1"/>
    </source>
</evidence>
<reference evidence="1" key="1">
    <citation type="submission" date="2018-02" db="EMBL/GenBank/DDBJ databases">
        <title>Rhizophora mucronata_Transcriptome.</title>
        <authorList>
            <person name="Meera S.P."/>
            <person name="Sreeshan A."/>
            <person name="Augustine A."/>
        </authorList>
    </citation>
    <scope>NUCLEOTIDE SEQUENCE</scope>
    <source>
        <tissue evidence="1">Leaf</tissue>
    </source>
</reference>